<dbReference type="RefSeq" id="WP_266348916.1">
    <property type="nucleotide sequence ID" value="NZ_JAPKNG010000003.1"/>
</dbReference>
<protein>
    <submittedName>
        <fullName evidence="1">Transcriptional regulator with XRE-family HTH domain</fullName>
    </submittedName>
</protein>
<keyword evidence="2" id="KW-1185">Reference proteome</keyword>
<dbReference type="Proteomes" id="UP001241603">
    <property type="component" value="Unassembled WGS sequence"/>
</dbReference>
<dbReference type="EMBL" id="JAUSVO010000003">
    <property type="protein sequence ID" value="MDQ0437993.1"/>
    <property type="molecule type" value="Genomic_DNA"/>
</dbReference>
<organism evidence="1 2">
    <name type="scientific">Kaistia dalseonensis</name>
    <dbReference type="NCBI Taxonomy" id="410840"/>
    <lineage>
        <taxon>Bacteria</taxon>
        <taxon>Pseudomonadati</taxon>
        <taxon>Pseudomonadota</taxon>
        <taxon>Alphaproteobacteria</taxon>
        <taxon>Hyphomicrobiales</taxon>
        <taxon>Kaistiaceae</taxon>
        <taxon>Kaistia</taxon>
    </lineage>
</organism>
<gene>
    <name evidence="1" type="ORF">QO014_002385</name>
</gene>
<name>A0ABU0H6P9_9HYPH</name>
<proteinExistence type="predicted"/>
<evidence type="ECO:0000313" key="2">
    <source>
        <dbReference type="Proteomes" id="UP001241603"/>
    </source>
</evidence>
<sequence>MKHNSSSTGRFAFDDDDGYAAPRIELRMATTTRIHTDKTPPRTHYIVEWAERRGKKQADIVRGTGADKGLVSRWFDGVIPSEKYLQPLAEFLQAGDPPEPAALFRHPDDDWLARLFRDRSDEERERMIRVIETAFPIRRAS</sequence>
<evidence type="ECO:0000313" key="1">
    <source>
        <dbReference type="EMBL" id="MDQ0437993.1"/>
    </source>
</evidence>
<comment type="caution">
    <text evidence="1">The sequence shown here is derived from an EMBL/GenBank/DDBJ whole genome shotgun (WGS) entry which is preliminary data.</text>
</comment>
<reference evidence="1 2" key="1">
    <citation type="submission" date="2023-07" db="EMBL/GenBank/DDBJ databases">
        <title>Genomic Encyclopedia of Type Strains, Phase IV (KMG-IV): sequencing the most valuable type-strain genomes for metagenomic binning, comparative biology and taxonomic classification.</title>
        <authorList>
            <person name="Goeker M."/>
        </authorList>
    </citation>
    <scope>NUCLEOTIDE SEQUENCE [LARGE SCALE GENOMIC DNA]</scope>
    <source>
        <strain evidence="1 2">B6-8</strain>
    </source>
</reference>
<accession>A0ABU0H6P9</accession>